<dbReference type="GO" id="GO:0019430">
    <property type="term" value="P:removal of superoxide radicals"/>
    <property type="evidence" value="ECO:0000318"/>
    <property type="project" value="GO_Central"/>
</dbReference>
<dbReference type="HOGENOM" id="CLU_056632_4_1_1"/>
<comment type="catalytic activity">
    <reaction evidence="7">
        <text>2 superoxide + 2 H(+) = H2O2 + O2</text>
        <dbReference type="Rhea" id="RHEA:20696"/>
        <dbReference type="ChEBI" id="CHEBI:15378"/>
        <dbReference type="ChEBI" id="CHEBI:15379"/>
        <dbReference type="ChEBI" id="CHEBI:16240"/>
        <dbReference type="ChEBI" id="CHEBI:18421"/>
        <dbReference type="EC" id="1.15.1.1"/>
    </reaction>
</comment>
<comment type="function">
    <text evidence="7">Destroys radicals which are normally produced within the cells and which are toxic to biological systems.</text>
</comment>
<dbReference type="PhylomeDB" id="B3S9R7"/>
<dbReference type="STRING" id="10228.B3S9R7"/>
<dbReference type="FunCoup" id="B3S9R7">
    <property type="interactions" value="1360"/>
</dbReference>
<evidence type="ECO:0000259" key="8">
    <source>
        <dbReference type="Pfam" id="PF00080"/>
    </source>
</evidence>
<dbReference type="InParanoid" id="B3S9R7"/>
<dbReference type="eggNOG" id="KOG0441">
    <property type="taxonomic scope" value="Eukaryota"/>
</dbReference>
<comment type="cofactor">
    <cofactor evidence="7">
        <name>Cu cation</name>
        <dbReference type="ChEBI" id="CHEBI:23378"/>
    </cofactor>
    <text evidence="7">Binds 1 copper ion per subunit.</text>
</comment>
<keyword evidence="10" id="KW-1185">Reference proteome</keyword>
<keyword evidence="4" id="KW-0049">Antioxidant</keyword>
<feature type="domain" description="Superoxide dismutase copper/zinc binding" evidence="8">
    <location>
        <begin position="14"/>
        <end position="149"/>
    </location>
</feature>
<dbReference type="OMA" id="QHFHLTG"/>
<evidence type="ECO:0000256" key="2">
    <source>
        <dbReference type="ARBA" id="ARBA00022723"/>
    </source>
</evidence>
<dbReference type="GO" id="GO:0005507">
    <property type="term" value="F:copper ion binding"/>
    <property type="evidence" value="ECO:0000318"/>
    <property type="project" value="GO_Central"/>
</dbReference>
<dbReference type="EMBL" id="DS985259">
    <property type="protein sequence ID" value="EDV20519.1"/>
    <property type="molecule type" value="Genomic_DNA"/>
</dbReference>
<evidence type="ECO:0000256" key="7">
    <source>
        <dbReference type="RuleBase" id="RU000393"/>
    </source>
</evidence>
<dbReference type="AlphaFoldDB" id="B3S9R7"/>
<proteinExistence type="inferred from homology"/>
<dbReference type="OrthoDB" id="2015551at2759"/>
<dbReference type="EC" id="1.15.1.1" evidence="7"/>
<dbReference type="PANTHER" id="PTHR10003">
    <property type="entry name" value="SUPEROXIDE DISMUTASE CU-ZN -RELATED"/>
    <property type="match status" value="1"/>
</dbReference>
<keyword evidence="5 7" id="KW-0560">Oxidoreductase</keyword>
<evidence type="ECO:0000313" key="9">
    <source>
        <dbReference type="EMBL" id="EDV20519.1"/>
    </source>
</evidence>
<evidence type="ECO:0000256" key="4">
    <source>
        <dbReference type="ARBA" id="ARBA00022862"/>
    </source>
</evidence>
<dbReference type="GeneID" id="6758224"/>
<evidence type="ECO:0000256" key="5">
    <source>
        <dbReference type="ARBA" id="ARBA00023002"/>
    </source>
</evidence>
<evidence type="ECO:0000256" key="1">
    <source>
        <dbReference type="ARBA" id="ARBA00010457"/>
    </source>
</evidence>
<accession>B3S9R7</accession>
<dbReference type="RefSeq" id="XP_002116945.1">
    <property type="nucleotide sequence ID" value="XM_002116909.1"/>
</dbReference>
<dbReference type="Gene3D" id="2.60.40.200">
    <property type="entry name" value="Superoxide dismutase, copper/zinc binding domain"/>
    <property type="match status" value="1"/>
</dbReference>
<comment type="similarity">
    <text evidence="1 7">Belongs to the Cu-Zn superoxide dismutase family.</text>
</comment>
<organism evidence="9 10">
    <name type="scientific">Trichoplax adhaerens</name>
    <name type="common">Trichoplax reptans</name>
    <dbReference type="NCBI Taxonomy" id="10228"/>
    <lineage>
        <taxon>Eukaryota</taxon>
        <taxon>Metazoa</taxon>
        <taxon>Placozoa</taxon>
        <taxon>Uniplacotomia</taxon>
        <taxon>Trichoplacea</taxon>
        <taxon>Trichoplacidae</taxon>
        <taxon>Trichoplax</taxon>
    </lineage>
</organism>
<dbReference type="Pfam" id="PF00080">
    <property type="entry name" value="Sod_Cu"/>
    <property type="match status" value="1"/>
</dbReference>
<evidence type="ECO:0000313" key="10">
    <source>
        <dbReference type="Proteomes" id="UP000009022"/>
    </source>
</evidence>
<dbReference type="SUPFAM" id="SSF49329">
    <property type="entry name" value="Cu,Zn superoxide dismutase-like"/>
    <property type="match status" value="1"/>
</dbReference>
<keyword evidence="2 7" id="KW-0479">Metal-binding</keyword>
<dbReference type="PROSITE" id="PS00087">
    <property type="entry name" value="SOD_CU_ZN_1"/>
    <property type="match status" value="1"/>
</dbReference>
<dbReference type="PRINTS" id="PR00068">
    <property type="entry name" value="CUZNDISMTASE"/>
</dbReference>
<dbReference type="InterPro" id="IPR018152">
    <property type="entry name" value="SOD_Cu/Zn_BS"/>
</dbReference>
<reference evidence="9 10" key="1">
    <citation type="journal article" date="2008" name="Nature">
        <title>The Trichoplax genome and the nature of placozoans.</title>
        <authorList>
            <person name="Srivastava M."/>
            <person name="Begovic E."/>
            <person name="Chapman J."/>
            <person name="Putnam N.H."/>
            <person name="Hellsten U."/>
            <person name="Kawashima T."/>
            <person name="Kuo A."/>
            <person name="Mitros T."/>
            <person name="Salamov A."/>
            <person name="Carpenter M.L."/>
            <person name="Signorovitch A.Y."/>
            <person name="Moreno M.A."/>
            <person name="Kamm K."/>
            <person name="Grimwood J."/>
            <person name="Schmutz J."/>
            <person name="Shapiro H."/>
            <person name="Grigoriev I.V."/>
            <person name="Buss L.W."/>
            <person name="Schierwater B."/>
            <person name="Dellaporta S.L."/>
            <person name="Rokhsar D.S."/>
        </authorList>
    </citation>
    <scope>NUCLEOTIDE SEQUENCE [LARGE SCALE GENOMIC DNA]</scope>
    <source>
        <strain evidence="9 10">Grell-BS-1999</strain>
    </source>
</reference>
<evidence type="ECO:0000256" key="3">
    <source>
        <dbReference type="ARBA" id="ARBA00022833"/>
    </source>
</evidence>
<dbReference type="GO" id="GO:0004784">
    <property type="term" value="F:superoxide dismutase activity"/>
    <property type="evidence" value="ECO:0000318"/>
    <property type="project" value="GO_Central"/>
</dbReference>
<dbReference type="FunFam" id="2.60.40.200:FF:000001">
    <property type="entry name" value="Superoxide dismutase [Cu-Zn]"/>
    <property type="match status" value="1"/>
</dbReference>
<keyword evidence="3 7" id="KW-0862">Zinc</keyword>
<sequence length="154" mass="15887">MALKAVCCLQGPVVSGTIFFQQESGTGPIRISGEVKGLAPGKHGFHVHEFGDNTQGCTSAGGHYNPHKKVHGAPGDEIRHVGDLGNIEANEQGVASINMTDRMVTLTGPYSCIGRTIVVHEGVDDLGKGGHELSLTTGNAGARVACGVIGITKC</sequence>
<gene>
    <name evidence="9" type="ORF">TRIADDRAFT_38351</name>
</gene>
<protein>
    <recommendedName>
        <fullName evidence="7">Superoxide dismutase [Cu-Zn]</fullName>
        <ecNumber evidence="7">1.15.1.1</ecNumber>
    </recommendedName>
</protein>
<name>B3S9R7_TRIAD</name>
<dbReference type="CDD" id="cd00305">
    <property type="entry name" value="Cu-Zn_Superoxide_Dismutase"/>
    <property type="match status" value="1"/>
</dbReference>
<dbReference type="InterPro" id="IPR036423">
    <property type="entry name" value="SOD-like_Cu/Zn_dom_sf"/>
</dbReference>
<dbReference type="InterPro" id="IPR024134">
    <property type="entry name" value="SOD_Cu/Zn_/chaperone"/>
</dbReference>
<evidence type="ECO:0000256" key="6">
    <source>
        <dbReference type="ARBA" id="ARBA00023008"/>
    </source>
</evidence>
<keyword evidence="6 7" id="KW-0186">Copper</keyword>
<dbReference type="Proteomes" id="UP000009022">
    <property type="component" value="Unassembled WGS sequence"/>
</dbReference>
<dbReference type="CTD" id="6758224"/>
<comment type="cofactor">
    <cofactor evidence="7">
        <name>Zn(2+)</name>
        <dbReference type="ChEBI" id="CHEBI:29105"/>
    </cofactor>
    <text evidence="7">Binds 1 zinc ion per subunit.</text>
</comment>
<dbReference type="KEGG" id="tad:TRIADDRAFT_38351"/>
<dbReference type="InterPro" id="IPR001424">
    <property type="entry name" value="SOD_Cu_Zn_dom"/>
</dbReference>
<dbReference type="PROSITE" id="PS00332">
    <property type="entry name" value="SOD_CU_ZN_2"/>
    <property type="match status" value="1"/>
</dbReference>